<dbReference type="InterPro" id="IPR002876">
    <property type="entry name" value="Transcrip_reg_TACO1-like"/>
</dbReference>
<evidence type="ECO:0000259" key="2">
    <source>
        <dbReference type="Pfam" id="PF01709"/>
    </source>
</evidence>
<dbReference type="NCBIfam" id="NF009044">
    <property type="entry name" value="PRK12378.1"/>
    <property type="match status" value="1"/>
</dbReference>
<dbReference type="InterPro" id="IPR049083">
    <property type="entry name" value="TACO1_YebC_N"/>
</dbReference>
<reference evidence="4" key="1">
    <citation type="submission" date="2020-06" db="EMBL/GenBank/DDBJ databases">
        <title>WGS assembly of Ceratodon purpureus strain R40.</title>
        <authorList>
            <person name="Carey S.B."/>
            <person name="Jenkins J."/>
            <person name="Shu S."/>
            <person name="Lovell J.T."/>
            <person name="Sreedasyam A."/>
            <person name="Maumus F."/>
            <person name="Tiley G.P."/>
            <person name="Fernandez-Pozo N."/>
            <person name="Barry K."/>
            <person name="Chen C."/>
            <person name="Wang M."/>
            <person name="Lipzen A."/>
            <person name="Daum C."/>
            <person name="Saski C.A."/>
            <person name="Payton A.C."/>
            <person name="Mcbreen J.C."/>
            <person name="Conrad R.E."/>
            <person name="Kollar L.M."/>
            <person name="Olsson S."/>
            <person name="Huttunen S."/>
            <person name="Landis J.B."/>
            <person name="Wickett N.J."/>
            <person name="Johnson M.G."/>
            <person name="Rensing S.A."/>
            <person name="Grimwood J."/>
            <person name="Schmutz J."/>
            <person name="Mcdaniel S.F."/>
        </authorList>
    </citation>
    <scope>NUCLEOTIDE SEQUENCE</scope>
    <source>
        <strain evidence="4">R40</strain>
    </source>
</reference>
<organism evidence="4 5">
    <name type="scientific">Ceratodon purpureus</name>
    <name type="common">Fire moss</name>
    <name type="synonym">Dicranum purpureum</name>
    <dbReference type="NCBI Taxonomy" id="3225"/>
    <lineage>
        <taxon>Eukaryota</taxon>
        <taxon>Viridiplantae</taxon>
        <taxon>Streptophyta</taxon>
        <taxon>Embryophyta</taxon>
        <taxon>Bryophyta</taxon>
        <taxon>Bryophytina</taxon>
        <taxon>Bryopsida</taxon>
        <taxon>Dicranidae</taxon>
        <taxon>Pseudoditrichales</taxon>
        <taxon>Ditrichaceae</taxon>
        <taxon>Ceratodon</taxon>
    </lineage>
</organism>
<dbReference type="AlphaFoldDB" id="A0A8T0GVV7"/>
<comment type="caution">
    <text evidence="4">The sequence shown here is derived from an EMBL/GenBank/DDBJ whole genome shotgun (WGS) entry which is preliminary data.</text>
</comment>
<protein>
    <recommendedName>
        <fullName evidence="6">Transcriptional regulatory protein</fullName>
    </recommendedName>
</protein>
<dbReference type="SUPFAM" id="SSF75625">
    <property type="entry name" value="YebC-like"/>
    <property type="match status" value="1"/>
</dbReference>
<dbReference type="PANTHER" id="PTHR12532">
    <property type="entry name" value="TRANSLATIONAL ACTIVATOR OF CYTOCHROME C OXIDASE 1"/>
    <property type="match status" value="1"/>
</dbReference>
<dbReference type="PANTHER" id="PTHR12532:SF0">
    <property type="entry name" value="TRANSLATIONAL ACTIVATOR OF CYTOCHROME C OXIDASE 1"/>
    <property type="match status" value="1"/>
</dbReference>
<gene>
    <name evidence="4" type="ORF">KC19_9G148300</name>
</gene>
<feature type="domain" description="TACO1/YebC-like N-terminal" evidence="3">
    <location>
        <begin position="110"/>
        <end position="179"/>
    </location>
</feature>
<feature type="domain" description="TACO1/YebC-like second and third" evidence="2">
    <location>
        <begin position="186"/>
        <end position="353"/>
    </location>
</feature>
<evidence type="ECO:0000259" key="3">
    <source>
        <dbReference type="Pfam" id="PF20772"/>
    </source>
</evidence>
<keyword evidence="5" id="KW-1185">Reference proteome</keyword>
<dbReference type="GO" id="GO:0009507">
    <property type="term" value="C:chloroplast"/>
    <property type="evidence" value="ECO:0007669"/>
    <property type="project" value="TreeGrafter"/>
</dbReference>
<evidence type="ECO:0000256" key="1">
    <source>
        <dbReference type="ARBA" id="ARBA00008724"/>
    </source>
</evidence>
<dbReference type="InterPro" id="IPR029072">
    <property type="entry name" value="YebC-like"/>
</dbReference>
<dbReference type="InterPro" id="IPR026564">
    <property type="entry name" value="Transcrip_reg_TACO1-like_dom3"/>
</dbReference>
<dbReference type="Gene3D" id="1.10.10.200">
    <property type="match status" value="1"/>
</dbReference>
<proteinExistence type="inferred from homology"/>
<accession>A0A8T0GVV7</accession>
<dbReference type="InterPro" id="IPR017856">
    <property type="entry name" value="Integrase-like_N"/>
</dbReference>
<dbReference type="InterPro" id="IPR048300">
    <property type="entry name" value="TACO1_YebC-like_2nd/3rd_dom"/>
</dbReference>
<comment type="similarity">
    <text evidence="1">Belongs to the TACO1 family.</text>
</comment>
<dbReference type="Gene3D" id="3.30.70.980">
    <property type="match status" value="2"/>
</dbReference>
<dbReference type="Pfam" id="PF20772">
    <property type="entry name" value="TACO1_YebC_N"/>
    <property type="match status" value="1"/>
</dbReference>
<evidence type="ECO:0000313" key="5">
    <source>
        <dbReference type="Proteomes" id="UP000822688"/>
    </source>
</evidence>
<evidence type="ECO:0008006" key="6">
    <source>
        <dbReference type="Google" id="ProtNLM"/>
    </source>
</evidence>
<sequence>MQKCMSASVAFRAMVHIPLPRILTRACPAASRGYGSSAVLYGRGGSVRNISCDVTSSLENAGKDSSHSASDVQFLGSRREAGSMWLNVGRRGNLGSRQFWILPPAQMGRRSSKIATKKGAQDKKKAKLYGKMGKQIQQVVKEGGPSPAANAALAQLLQQAKDTDVPREIIDRNMKKASEKGQQDFVELTYEVYGYGGVGLVLEVLTDNHNRAAATIRDVVKKSGAKMADSGSVLFNFKRAGVIYVKADKVEADDLLLAAMDAGAEDVIEPSAPDEEDDEDDEEKYLKVITPMDQFASVRAGLQEAGIPFDADISGLELIPVSEIEVDDEAVDLNKALMDKLLELDDVDAVFSNQK</sequence>
<evidence type="ECO:0000313" key="4">
    <source>
        <dbReference type="EMBL" id="KAG0562459.1"/>
    </source>
</evidence>
<dbReference type="HAMAP" id="MF_00693">
    <property type="entry name" value="Transcrip_reg_TACO1"/>
    <property type="match status" value="1"/>
</dbReference>
<dbReference type="Pfam" id="PF01709">
    <property type="entry name" value="Transcrip_reg"/>
    <property type="match status" value="1"/>
</dbReference>
<name>A0A8T0GVV7_CERPU</name>
<dbReference type="EMBL" id="CM026430">
    <property type="protein sequence ID" value="KAG0562459.1"/>
    <property type="molecule type" value="Genomic_DNA"/>
</dbReference>
<dbReference type="Proteomes" id="UP000822688">
    <property type="component" value="Chromosome 9"/>
</dbReference>